<comment type="caution">
    <text evidence="1">The sequence shown here is derived from an EMBL/GenBank/DDBJ whole genome shotgun (WGS) entry which is preliminary data.</text>
</comment>
<name>X6M5F6_RETFI</name>
<sequence length="135" mass="15967">YNSIRNKTVKQGLVSPELWHVKTSHLGKLFHICIKDMKTMNAKACEKKANYQRFAQLHWCKRWLYLLRQICVGCCCDGLWNCLRCKPCHENESNDEYIVYRSNPFNFSGKMLVSGRDISDHMPHIYQSILKHLNF</sequence>
<dbReference type="EMBL" id="ASPP01024780">
    <property type="protein sequence ID" value="ETO08702.1"/>
    <property type="molecule type" value="Genomic_DNA"/>
</dbReference>
<protein>
    <submittedName>
        <fullName evidence="1">Uncharacterized protein</fullName>
    </submittedName>
</protein>
<gene>
    <name evidence="1" type="ORF">RFI_28684</name>
</gene>
<keyword evidence="2" id="KW-1185">Reference proteome</keyword>
<evidence type="ECO:0000313" key="2">
    <source>
        <dbReference type="Proteomes" id="UP000023152"/>
    </source>
</evidence>
<organism evidence="1 2">
    <name type="scientific">Reticulomyxa filosa</name>
    <dbReference type="NCBI Taxonomy" id="46433"/>
    <lineage>
        <taxon>Eukaryota</taxon>
        <taxon>Sar</taxon>
        <taxon>Rhizaria</taxon>
        <taxon>Retaria</taxon>
        <taxon>Foraminifera</taxon>
        <taxon>Monothalamids</taxon>
        <taxon>Reticulomyxidae</taxon>
        <taxon>Reticulomyxa</taxon>
    </lineage>
</organism>
<evidence type="ECO:0000313" key="1">
    <source>
        <dbReference type="EMBL" id="ETO08702.1"/>
    </source>
</evidence>
<dbReference type="Proteomes" id="UP000023152">
    <property type="component" value="Unassembled WGS sequence"/>
</dbReference>
<dbReference type="AlphaFoldDB" id="X6M5F6"/>
<reference evidence="1 2" key="1">
    <citation type="journal article" date="2013" name="Curr. Biol.">
        <title>The Genome of the Foraminiferan Reticulomyxa filosa.</title>
        <authorList>
            <person name="Glockner G."/>
            <person name="Hulsmann N."/>
            <person name="Schleicher M."/>
            <person name="Noegel A.A."/>
            <person name="Eichinger L."/>
            <person name="Gallinger C."/>
            <person name="Pawlowski J."/>
            <person name="Sierra R."/>
            <person name="Euteneuer U."/>
            <person name="Pillet L."/>
            <person name="Moustafa A."/>
            <person name="Platzer M."/>
            <person name="Groth M."/>
            <person name="Szafranski K."/>
            <person name="Schliwa M."/>
        </authorList>
    </citation>
    <scope>NUCLEOTIDE SEQUENCE [LARGE SCALE GENOMIC DNA]</scope>
</reference>
<accession>X6M5F6</accession>
<feature type="non-terminal residue" evidence="1">
    <location>
        <position position="1"/>
    </location>
</feature>
<proteinExistence type="predicted"/>